<dbReference type="Pfam" id="PF07221">
    <property type="entry name" value="GlcNAc_2-epim"/>
    <property type="match status" value="1"/>
</dbReference>
<keyword evidence="6" id="KW-1185">Reference proteome</keyword>
<dbReference type="InterPro" id="IPR028584">
    <property type="entry name" value="Cellobiose_2_epim"/>
</dbReference>
<protein>
    <recommendedName>
        <fullName evidence="4">Cellobiose 2-epimerase</fullName>
        <shortName evidence="4">CE</shortName>
        <ecNumber evidence="4">5.1.3.11</ecNumber>
    </recommendedName>
</protein>
<accession>A0ABM8IDN1</accession>
<comment type="similarity">
    <text evidence="4">Belongs to the cellobiose 2-epimerase family.</text>
</comment>
<dbReference type="Proteomes" id="UP001496674">
    <property type="component" value="Chromosome"/>
</dbReference>
<dbReference type="EC" id="5.1.3.11" evidence="4"/>
<evidence type="ECO:0000256" key="3">
    <source>
        <dbReference type="ARBA" id="ARBA00023235"/>
    </source>
</evidence>
<evidence type="ECO:0000256" key="1">
    <source>
        <dbReference type="ARBA" id="ARBA00001470"/>
    </source>
</evidence>
<evidence type="ECO:0000256" key="4">
    <source>
        <dbReference type="HAMAP-Rule" id="MF_00929"/>
    </source>
</evidence>
<evidence type="ECO:0000313" key="5">
    <source>
        <dbReference type="EMBL" id="BEG97803.1"/>
    </source>
</evidence>
<evidence type="ECO:0000256" key="2">
    <source>
        <dbReference type="ARBA" id="ARBA00008558"/>
    </source>
</evidence>
<sequence length="397" mass="46506">MDMITNLKAEVLDVLQNNILLYWQIKMQDIDNGGFFGQMTGEESLNPEAEKGAILNARILWTYSAAYRLLKKEEYLTMATRAKRYVIDKFFDKEFGGVYWSLDKNGNPLDTKKQIYALGFAIYGLSEYHRATGDKEALDYAINLFHSIEKYSFDKVKNGYLEAFTREWNEIEDMRLSEKDANEKKTMNTHLHILEPYTNLYRVWKDEELKNQIKNLIVVFLDKILNKETNHLKLFFDEEWNGKDHIVSYGHDIEASWLIYEAASVLGEDELLKRVEKVIPKIADAASEGLRGDGGMVYEMNLETNEVDADRHWWVQAETVVGFFYLYKHFQREDALEKAVACWNYIKKHLIDYSNGEWYWSIKADGTVNTIDDKAGFWKCPYHNGRMCMEIIENNIL</sequence>
<reference evidence="5 6" key="1">
    <citation type="submission" date="2023-04" db="EMBL/GenBank/DDBJ databases">
        <title>Draft genome sequence of acteroides sedimenti strain YN3PY1.</title>
        <authorList>
            <person name="Yoshida N."/>
        </authorList>
    </citation>
    <scope>NUCLEOTIDE SEQUENCE [LARGE SCALE GENOMIC DNA]</scope>
    <source>
        <strain evidence="5 6">YN3PY1</strain>
    </source>
</reference>
<dbReference type="InterPro" id="IPR008928">
    <property type="entry name" value="6-hairpin_glycosidase_sf"/>
</dbReference>
<proteinExistence type="inferred from homology"/>
<comment type="catalytic activity">
    <reaction evidence="1 4">
        <text>D-cellobiose = beta-D-glucosyl-(1-&gt;4)-D-mannopyranose</text>
        <dbReference type="Rhea" id="RHEA:23384"/>
        <dbReference type="ChEBI" id="CHEBI:17057"/>
        <dbReference type="ChEBI" id="CHEBI:47931"/>
        <dbReference type="EC" id="5.1.3.11"/>
    </reaction>
</comment>
<dbReference type="HAMAP" id="MF_00929">
    <property type="entry name" value="Cellobiose_2_epim"/>
    <property type="match status" value="1"/>
</dbReference>
<keyword evidence="3 4" id="KW-0413">Isomerase</keyword>
<comment type="function">
    <text evidence="4">Catalyzes the reversible epimerization of cellobiose to 4-O-beta-D-glucopyranosyl-D-mannose (Glc-Man).</text>
</comment>
<dbReference type="InterPro" id="IPR012341">
    <property type="entry name" value="6hp_glycosidase-like_sf"/>
</dbReference>
<dbReference type="PANTHER" id="PTHR15108">
    <property type="entry name" value="N-ACYLGLUCOSAMINE-2-EPIMERASE"/>
    <property type="match status" value="1"/>
</dbReference>
<evidence type="ECO:0000313" key="6">
    <source>
        <dbReference type="Proteomes" id="UP001496674"/>
    </source>
</evidence>
<name>A0ABM8IDN1_9BACE</name>
<dbReference type="SUPFAM" id="SSF48208">
    <property type="entry name" value="Six-hairpin glycosidases"/>
    <property type="match status" value="1"/>
</dbReference>
<dbReference type="RefSeq" id="WP_353332186.1">
    <property type="nucleotide sequence ID" value="NZ_AP028055.1"/>
</dbReference>
<dbReference type="Gene3D" id="1.50.10.10">
    <property type="match status" value="1"/>
</dbReference>
<gene>
    <name evidence="5" type="ORF">BSYN_00680</name>
</gene>
<comment type="similarity">
    <text evidence="2">Belongs to the N-acylglucosamine 2-epimerase family.</text>
</comment>
<organism evidence="5 6">
    <name type="scientific">Bacteroides sedimenti</name>
    <dbReference type="NCBI Taxonomy" id="2136147"/>
    <lineage>
        <taxon>Bacteria</taxon>
        <taxon>Pseudomonadati</taxon>
        <taxon>Bacteroidota</taxon>
        <taxon>Bacteroidia</taxon>
        <taxon>Bacteroidales</taxon>
        <taxon>Bacteroidaceae</taxon>
        <taxon>Bacteroides</taxon>
    </lineage>
</organism>
<dbReference type="EMBL" id="AP028055">
    <property type="protein sequence ID" value="BEG97803.1"/>
    <property type="molecule type" value="Genomic_DNA"/>
</dbReference>
<dbReference type="InterPro" id="IPR010819">
    <property type="entry name" value="AGE/CE"/>
</dbReference>